<dbReference type="PROSITE" id="PS51679">
    <property type="entry name" value="SAM_MT_C5"/>
    <property type="match status" value="1"/>
</dbReference>
<evidence type="ECO:0000256" key="4">
    <source>
        <dbReference type="ARBA" id="ARBA00022691"/>
    </source>
</evidence>
<feature type="active site" evidence="6">
    <location>
        <position position="97"/>
    </location>
</feature>
<dbReference type="Proteomes" id="UP001140076">
    <property type="component" value="Unassembled WGS sequence"/>
</dbReference>
<protein>
    <recommendedName>
        <fullName evidence="1">DNA (cytosine-5-)-methyltransferase</fullName>
        <ecNumber evidence="1">2.1.1.37</ecNumber>
    </recommendedName>
</protein>
<name>A0A9X3NK94_9ACTN</name>
<comment type="similarity">
    <text evidence="6">Belongs to the class I-like SAM-binding methyltransferase superfamily. C5-methyltransferase family.</text>
</comment>
<dbReference type="PRINTS" id="PR00105">
    <property type="entry name" value="C5METTRFRASE"/>
</dbReference>
<dbReference type="EC" id="2.1.1.37" evidence="1"/>
<dbReference type="AlphaFoldDB" id="A0A9X3NK94"/>
<comment type="caution">
    <text evidence="8">The sequence shown here is derived from an EMBL/GenBank/DDBJ whole genome shotgun (WGS) entry which is preliminary data.</text>
</comment>
<dbReference type="GO" id="GO:0032259">
    <property type="term" value="P:methylation"/>
    <property type="evidence" value="ECO:0007669"/>
    <property type="project" value="UniProtKB-KW"/>
</dbReference>
<dbReference type="Gene3D" id="3.40.50.150">
    <property type="entry name" value="Vaccinia Virus protein VP39"/>
    <property type="match status" value="1"/>
</dbReference>
<evidence type="ECO:0000256" key="5">
    <source>
        <dbReference type="ARBA" id="ARBA00022747"/>
    </source>
</evidence>
<evidence type="ECO:0000313" key="9">
    <source>
        <dbReference type="Proteomes" id="UP001140076"/>
    </source>
</evidence>
<dbReference type="Pfam" id="PF00145">
    <property type="entry name" value="DNA_methylase"/>
    <property type="match status" value="1"/>
</dbReference>
<keyword evidence="2 6" id="KW-0489">Methyltransferase</keyword>
<keyword evidence="5" id="KW-0680">Restriction system</keyword>
<dbReference type="EMBL" id="JAJAQC010000015">
    <property type="protein sequence ID" value="MDA0564848.1"/>
    <property type="molecule type" value="Genomic_DNA"/>
</dbReference>
<sequence>MTAATARAQGRRPPVPASIVGAPPPVIGSLCTGIAGLDLGLAAALGGAHVAFTADTDPDAARFLAHRFPSTPNLGDVADIEWSRLQPVDIITAGFPCEDVSISGRGAGIAEGTRSGTWAHVMEGVRRLRPRLLIVENVAALRWRWRGAGLDRVLSDLAAAGYDAQWCSLRARDIGAPHNRERLFLAAYPGRPRCRTRPLPSRRAKTPGQADRAARCDPPPRRDQPGGRLLHPELLTDALCTAPAQAPEVADCPLDATGSWGAQETAIRRWEKATSHPAPCPLEPGQRGGRRLNACFTEWLMGFAPGWITDPALRLSRDAHLRLLGRAVIPHQAHAALRLLVTGSDHPEGHPWRSHL</sequence>
<dbReference type="InterPro" id="IPR029063">
    <property type="entry name" value="SAM-dependent_MTases_sf"/>
</dbReference>
<evidence type="ECO:0000256" key="7">
    <source>
        <dbReference type="SAM" id="MobiDB-lite"/>
    </source>
</evidence>
<accession>A0A9X3NK94</accession>
<keyword evidence="9" id="KW-1185">Reference proteome</keyword>
<evidence type="ECO:0000256" key="2">
    <source>
        <dbReference type="ARBA" id="ARBA00022603"/>
    </source>
</evidence>
<dbReference type="GO" id="GO:0003886">
    <property type="term" value="F:DNA (cytosine-5-)-methyltransferase activity"/>
    <property type="evidence" value="ECO:0007669"/>
    <property type="project" value="UniProtKB-EC"/>
</dbReference>
<proteinExistence type="inferred from homology"/>
<evidence type="ECO:0000256" key="6">
    <source>
        <dbReference type="PROSITE-ProRule" id="PRU01016"/>
    </source>
</evidence>
<dbReference type="InterPro" id="IPR001525">
    <property type="entry name" value="C5_MeTfrase"/>
</dbReference>
<gene>
    <name evidence="8" type="ORF">LG943_11010</name>
</gene>
<keyword evidence="3 6" id="KW-0808">Transferase</keyword>
<dbReference type="GO" id="GO:0009307">
    <property type="term" value="P:DNA restriction-modification system"/>
    <property type="evidence" value="ECO:0007669"/>
    <property type="project" value="UniProtKB-KW"/>
</dbReference>
<reference evidence="8" key="1">
    <citation type="submission" date="2021-10" db="EMBL/GenBank/DDBJ databases">
        <title>Streptomonospora sp. nov., isolated from mangrove soil.</title>
        <authorList>
            <person name="Chen X."/>
            <person name="Ge X."/>
            <person name="Liu W."/>
        </authorList>
    </citation>
    <scope>NUCLEOTIDE SEQUENCE</scope>
    <source>
        <strain evidence="8">S1-112</strain>
    </source>
</reference>
<dbReference type="SUPFAM" id="SSF53335">
    <property type="entry name" value="S-adenosyl-L-methionine-dependent methyltransferases"/>
    <property type="match status" value="1"/>
</dbReference>
<dbReference type="RefSeq" id="WP_270072120.1">
    <property type="nucleotide sequence ID" value="NZ_JAJAQC010000015.1"/>
</dbReference>
<dbReference type="PANTHER" id="PTHR46098:SF1">
    <property type="entry name" value="TRNA (CYTOSINE(38)-C(5))-METHYLTRANSFERASE"/>
    <property type="match status" value="1"/>
</dbReference>
<feature type="compositionally biased region" description="Basic residues" evidence="7">
    <location>
        <begin position="195"/>
        <end position="205"/>
    </location>
</feature>
<dbReference type="PANTHER" id="PTHR46098">
    <property type="entry name" value="TRNA (CYTOSINE(38)-C(5))-METHYLTRANSFERASE"/>
    <property type="match status" value="1"/>
</dbReference>
<evidence type="ECO:0000256" key="3">
    <source>
        <dbReference type="ARBA" id="ARBA00022679"/>
    </source>
</evidence>
<keyword evidence="4 6" id="KW-0949">S-adenosyl-L-methionine</keyword>
<evidence type="ECO:0000256" key="1">
    <source>
        <dbReference type="ARBA" id="ARBA00011975"/>
    </source>
</evidence>
<dbReference type="InterPro" id="IPR050750">
    <property type="entry name" value="C5-MTase"/>
</dbReference>
<organism evidence="8 9">
    <name type="scientific">Streptomonospora mangrovi</name>
    <dbReference type="NCBI Taxonomy" id="2883123"/>
    <lineage>
        <taxon>Bacteria</taxon>
        <taxon>Bacillati</taxon>
        <taxon>Actinomycetota</taxon>
        <taxon>Actinomycetes</taxon>
        <taxon>Streptosporangiales</taxon>
        <taxon>Nocardiopsidaceae</taxon>
        <taxon>Streptomonospora</taxon>
    </lineage>
</organism>
<feature type="compositionally biased region" description="Basic and acidic residues" evidence="7">
    <location>
        <begin position="212"/>
        <end position="225"/>
    </location>
</feature>
<evidence type="ECO:0000313" key="8">
    <source>
        <dbReference type="EMBL" id="MDA0564848.1"/>
    </source>
</evidence>
<feature type="region of interest" description="Disordered" evidence="7">
    <location>
        <begin position="195"/>
        <end position="228"/>
    </location>
</feature>